<gene>
    <name evidence="4" type="ordered locus">Rpdx1_4322</name>
</gene>
<dbReference type="PANTHER" id="PTHR46401">
    <property type="entry name" value="GLYCOSYLTRANSFERASE WBBK-RELATED"/>
    <property type="match status" value="1"/>
</dbReference>
<evidence type="ECO:0000259" key="3">
    <source>
        <dbReference type="Pfam" id="PF00534"/>
    </source>
</evidence>
<dbReference type="InterPro" id="IPR001296">
    <property type="entry name" value="Glyco_trans_1"/>
</dbReference>
<sequence>MSTPNFEHPVVVVVAPLSADSELARFSEMLGAHYPVLAIHDASQIQRPAESSSQPPESGGCGHSLDGNSSYYNRLNRALHPMIASGRDVLFVSPDFEFSSEAVAQLARSLHSDPLFGVAIPRTTHGGSAPLPGLADDGAAADVLLSLLPPIKQGLYRGGPVLVRNSLLRTFGPLCGNERDLCGALTRLFIRANRRGFGAVISNRALLRATRKDVVRSTPAILYDGASDYYKAIKLYSDLPEDQAEKLLWQRIRTKAESAVLIDIRNLQAAHNGTAQHIVSLLSPLTRLARQYKLELSFWVHKEAADFHGLESIIPSGLIFEVEPGVVFDAAVRLTQPWSFTEVRDLARLASVNFHLILDLIAWDCHYIRMPHYDGVLRMVAEFSDGLFFISEYTRDRVHRRFPSSQRIPYSIAYCSLDPREYFSNPVGKVGSSNEPYVAVVGNKYFHKGLAETVPVLAKAFPETAIKVLGDVECDLPNVERLPPGRLDHDSVALLYRDAACVVMPSFYEGFGLPILHALSFSKPAIVRHSALVDEIREKTNPVGEIIPFSDTNELLRAVRRVLARPKHAHEPLPPCSPENVVGWEQSAAVILGAVTDALSKIDFNSSLERLKFFYLEDQFAIERAGWSNSTQNAVIFEAEAPE</sequence>
<feature type="region of interest" description="Disordered" evidence="2">
    <location>
        <begin position="45"/>
        <end position="65"/>
    </location>
</feature>
<dbReference type="STRING" id="652103.Rpdx1_4322"/>
<dbReference type="KEGG" id="rpx:Rpdx1_4322"/>
<evidence type="ECO:0000256" key="2">
    <source>
        <dbReference type="SAM" id="MobiDB-lite"/>
    </source>
</evidence>
<organism evidence="4 5">
    <name type="scientific">Rhodopseudomonas palustris (strain DX-1)</name>
    <dbReference type="NCBI Taxonomy" id="652103"/>
    <lineage>
        <taxon>Bacteria</taxon>
        <taxon>Pseudomonadati</taxon>
        <taxon>Pseudomonadota</taxon>
        <taxon>Alphaproteobacteria</taxon>
        <taxon>Hyphomicrobiales</taxon>
        <taxon>Nitrobacteraceae</taxon>
        <taxon>Rhodopseudomonas</taxon>
    </lineage>
</organism>
<evidence type="ECO:0000313" key="5">
    <source>
        <dbReference type="Proteomes" id="UP000001402"/>
    </source>
</evidence>
<dbReference type="Pfam" id="PF00534">
    <property type="entry name" value="Glycos_transf_1"/>
    <property type="match status" value="1"/>
</dbReference>
<dbReference type="SUPFAM" id="SSF53756">
    <property type="entry name" value="UDP-Glycosyltransferase/glycogen phosphorylase"/>
    <property type="match status" value="1"/>
</dbReference>
<dbReference type="HOGENOM" id="CLU_431326_0_0_5"/>
<dbReference type="OrthoDB" id="9790710at2"/>
<dbReference type="EMBL" id="CP002418">
    <property type="protein sequence ID" value="ADU45874.1"/>
    <property type="molecule type" value="Genomic_DNA"/>
</dbReference>
<dbReference type="GO" id="GO:0016757">
    <property type="term" value="F:glycosyltransferase activity"/>
    <property type="evidence" value="ECO:0007669"/>
    <property type="project" value="InterPro"/>
</dbReference>
<evidence type="ECO:0000256" key="1">
    <source>
        <dbReference type="ARBA" id="ARBA00022679"/>
    </source>
</evidence>
<evidence type="ECO:0000313" key="4">
    <source>
        <dbReference type="EMBL" id="ADU45874.1"/>
    </source>
</evidence>
<feature type="domain" description="Glycosyl transferase family 1" evidence="3">
    <location>
        <begin position="485"/>
        <end position="570"/>
    </location>
</feature>
<dbReference type="Proteomes" id="UP000001402">
    <property type="component" value="Chromosome"/>
</dbReference>
<feature type="compositionally biased region" description="Polar residues" evidence="2">
    <location>
        <begin position="45"/>
        <end position="56"/>
    </location>
</feature>
<proteinExistence type="predicted"/>
<dbReference type="Gene3D" id="3.40.50.2000">
    <property type="entry name" value="Glycogen Phosphorylase B"/>
    <property type="match status" value="2"/>
</dbReference>
<accession>E6VN06</accession>
<dbReference type="PANTHER" id="PTHR46401:SF2">
    <property type="entry name" value="GLYCOSYLTRANSFERASE WBBK-RELATED"/>
    <property type="match status" value="1"/>
</dbReference>
<name>E6VN06_RHOPX</name>
<keyword evidence="1 4" id="KW-0808">Transferase</keyword>
<protein>
    <submittedName>
        <fullName evidence="4">Glycosyl transferase group 1</fullName>
    </submittedName>
</protein>
<dbReference type="GO" id="GO:0009103">
    <property type="term" value="P:lipopolysaccharide biosynthetic process"/>
    <property type="evidence" value="ECO:0007669"/>
    <property type="project" value="TreeGrafter"/>
</dbReference>
<reference evidence="4" key="1">
    <citation type="submission" date="2010-12" db="EMBL/GenBank/DDBJ databases">
        <title>Complete sequence of Rhodopseudomonas palustris DX-1.</title>
        <authorList>
            <consortium name="US DOE Joint Genome Institute"/>
            <person name="Lucas S."/>
            <person name="Copeland A."/>
            <person name="Lapidus A."/>
            <person name="Cheng J.-F."/>
            <person name="Goodwin L."/>
            <person name="Pitluck S."/>
            <person name="Misra M."/>
            <person name="Chertkov O."/>
            <person name="Detter J.C."/>
            <person name="Han C."/>
            <person name="Tapia R."/>
            <person name="Land M."/>
            <person name="Hauser L."/>
            <person name="Kyrpides N."/>
            <person name="Ivanova N."/>
            <person name="Ovchinnikova G."/>
            <person name="Logan B."/>
            <person name="Oda Y."/>
            <person name="Harwood C."/>
            <person name="Woyke T."/>
        </authorList>
    </citation>
    <scope>NUCLEOTIDE SEQUENCE [LARGE SCALE GENOMIC DNA]</scope>
    <source>
        <strain evidence="4">DX-1</strain>
    </source>
</reference>
<dbReference type="eggNOG" id="COG0438">
    <property type="taxonomic scope" value="Bacteria"/>
</dbReference>
<dbReference type="AlphaFoldDB" id="E6VN06"/>